<feature type="region of interest" description="Disordered" evidence="6">
    <location>
        <begin position="15"/>
        <end position="69"/>
    </location>
</feature>
<dbReference type="GO" id="GO:0005524">
    <property type="term" value="F:ATP binding"/>
    <property type="evidence" value="ECO:0007669"/>
    <property type="project" value="UniProtKB-KW"/>
</dbReference>
<feature type="region of interest" description="Disordered" evidence="6">
    <location>
        <begin position="2163"/>
        <end position="2195"/>
    </location>
</feature>
<proteinExistence type="predicted"/>
<feature type="region of interest" description="Disordered" evidence="6">
    <location>
        <begin position="3625"/>
        <end position="3687"/>
    </location>
</feature>
<evidence type="ECO:0000259" key="7">
    <source>
        <dbReference type="PROSITE" id="PS51192"/>
    </source>
</evidence>
<dbReference type="Gene3D" id="1.20.5.2050">
    <property type="match status" value="2"/>
</dbReference>
<name>A0A813LC84_POLGL</name>
<dbReference type="CDD" id="cd18791">
    <property type="entry name" value="SF2_C_RHA"/>
    <property type="match status" value="1"/>
</dbReference>
<dbReference type="PANTHER" id="PTHR18934">
    <property type="entry name" value="ATP-DEPENDENT RNA HELICASE"/>
    <property type="match status" value="1"/>
</dbReference>
<protein>
    <submittedName>
        <fullName evidence="9">Uncharacterized protein</fullName>
    </submittedName>
</protein>
<dbReference type="InterPro" id="IPR014001">
    <property type="entry name" value="Helicase_ATP-bd"/>
</dbReference>
<dbReference type="GO" id="GO:0004386">
    <property type="term" value="F:helicase activity"/>
    <property type="evidence" value="ECO:0007669"/>
    <property type="project" value="UniProtKB-KW"/>
</dbReference>
<keyword evidence="2" id="KW-0378">Hydrolase</keyword>
<dbReference type="SMART" id="SM00847">
    <property type="entry name" value="HA2"/>
    <property type="match status" value="1"/>
</dbReference>
<dbReference type="PROSITE" id="PS51194">
    <property type="entry name" value="HELICASE_CTER"/>
    <property type="match status" value="1"/>
</dbReference>
<evidence type="ECO:0000259" key="8">
    <source>
        <dbReference type="PROSITE" id="PS51194"/>
    </source>
</evidence>
<dbReference type="PROSITE" id="PS51192">
    <property type="entry name" value="HELICASE_ATP_BIND_1"/>
    <property type="match status" value="1"/>
</dbReference>
<feature type="domain" description="Helicase ATP-binding" evidence="7">
    <location>
        <begin position="2947"/>
        <end position="3108"/>
    </location>
</feature>
<evidence type="ECO:0000256" key="6">
    <source>
        <dbReference type="SAM" id="MobiDB-lite"/>
    </source>
</evidence>
<evidence type="ECO:0000256" key="4">
    <source>
        <dbReference type="ARBA" id="ARBA00022840"/>
    </source>
</evidence>
<dbReference type="GO" id="GO:0003723">
    <property type="term" value="F:RNA binding"/>
    <property type="evidence" value="ECO:0007669"/>
    <property type="project" value="TreeGrafter"/>
</dbReference>
<dbReference type="InterPro" id="IPR011545">
    <property type="entry name" value="DEAD/DEAH_box_helicase_dom"/>
</dbReference>
<feature type="compositionally biased region" description="Polar residues" evidence="6">
    <location>
        <begin position="35"/>
        <end position="50"/>
    </location>
</feature>
<keyword evidence="4" id="KW-0067">ATP-binding</keyword>
<dbReference type="PANTHER" id="PTHR18934:SF221">
    <property type="entry name" value="ATP-DEPENDENT RNA HELICASE DHX34-RELATED"/>
    <property type="match status" value="1"/>
</dbReference>
<dbReference type="Proteomes" id="UP000626109">
    <property type="component" value="Unassembled WGS sequence"/>
</dbReference>
<comment type="caution">
    <text evidence="9">The sequence shown here is derived from an EMBL/GenBank/DDBJ whole genome shotgun (WGS) entry which is preliminary data.</text>
</comment>
<feature type="region of interest" description="Disordered" evidence="6">
    <location>
        <begin position="1677"/>
        <end position="1729"/>
    </location>
</feature>
<feature type="domain" description="Helicase C-terminal" evidence="8">
    <location>
        <begin position="3148"/>
        <end position="3323"/>
    </location>
</feature>
<dbReference type="GO" id="GO:0016787">
    <property type="term" value="F:hydrolase activity"/>
    <property type="evidence" value="ECO:0007669"/>
    <property type="project" value="UniProtKB-KW"/>
</dbReference>
<feature type="compositionally biased region" description="Basic residues" evidence="6">
    <location>
        <begin position="3660"/>
        <end position="3678"/>
    </location>
</feature>
<dbReference type="Pfam" id="PF00271">
    <property type="entry name" value="Helicase_C"/>
    <property type="match status" value="1"/>
</dbReference>
<reference evidence="9" key="1">
    <citation type="submission" date="2021-02" db="EMBL/GenBank/DDBJ databases">
        <authorList>
            <person name="Dougan E. K."/>
            <person name="Rhodes N."/>
            <person name="Thang M."/>
            <person name="Chan C."/>
        </authorList>
    </citation>
    <scope>NUCLEOTIDE SEQUENCE</scope>
</reference>
<dbReference type="EMBL" id="CAJNNW010033964">
    <property type="protein sequence ID" value="CAE8721092.1"/>
    <property type="molecule type" value="Genomic_DNA"/>
</dbReference>
<dbReference type="SMART" id="SM00490">
    <property type="entry name" value="HELICc"/>
    <property type="match status" value="1"/>
</dbReference>
<evidence type="ECO:0000256" key="1">
    <source>
        <dbReference type="ARBA" id="ARBA00022741"/>
    </source>
</evidence>
<dbReference type="Gene3D" id="3.40.50.300">
    <property type="entry name" value="P-loop containing nucleotide triphosphate hydrolases"/>
    <property type="match status" value="2"/>
</dbReference>
<feature type="coiled-coil region" evidence="5">
    <location>
        <begin position="3584"/>
        <end position="3611"/>
    </location>
</feature>
<gene>
    <name evidence="9" type="ORF">PGLA2088_LOCUS41719</name>
</gene>
<keyword evidence="5" id="KW-0175">Coiled coil</keyword>
<evidence type="ECO:0000256" key="2">
    <source>
        <dbReference type="ARBA" id="ARBA00022801"/>
    </source>
</evidence>
<feature type="non-terminal residue" evidence="9">
    <location>
        <position position="4082"/>
    </location>
</feature>
<keyword evidence="1" id="KW-0547">Nucleotide-binding</keyword>
<dbReference type="InterPro" id="IPR007502">
    <property type="entry name" value="Helicase-assoc_dom"/>
</dbReference>
<evidence type="ECO:0000313" key="10">
    <source>
        <dbReference type="Proteomes" id="UP000626109"/>
    </source>
</evidence>
<dbReference type="InterPro" id="IPR027417">
    <property type="entry name" value="P-loop_NTPase"/>
</dbReference>
<keyword evidence="3" id="KW-0347">Helicase</keyword>
<evidence type="ECO:0000256" key="3">
    <source>
        <dbReference type="ARBA" id="ARBA00022806"/>
    </source>
</evidence>
<sequence length="4082" mass="450820">LCLTGGLFRGPALIPSLATLGPSGSSGRATALWHRSTTSSAEGSTVSSADGSADDGEKGPEGPGDALVPGGVRLYRRQRAEHQRTFKWGIGSKFRMESANRFTPVHKPHPMNNVVRDDYYDSDNPSVVWEDLREGWEVYWYENHKLTAKPFPVKKYGIERSKSEAFAFYEELKVADKLGQRPKIEQPQDGVFYDQRMQSWVCFFHRDGRPHSRCFAATKFGFEGAKSLAIAKQNDPVGGVLQTRGGGGTPLALKEKGKTPQVSQSSRLPGFSPSLQLCELFETPGQGPKRSSFSSFGVAGAILCLSSIYVCQLWSTQAFCTINSYQCFQSLRRSLRRLAVPSRRCTMVADSAFNAHASTMSTEHLMSYPRTLVTSAQLRCSNDDKTVSVILFSPEARICRQDSKADLTNRYPLLQAVCPFVIMRIADSLPCSCRTLPIFVSSDSGRSAATLSHAHFLLLAGSLNRKESSRILRFFWNDTWGFYGTDPPDLLVQFAARSSQIVLNWRRQAPDFGLPPDADVSVLPREHQAQGWVSSEQHRSYSVNMQLFQQQLADSFDSTRVADSICNFSLPPPEAWAQGGEPYSPRRFRCFPLSHGHCSLLMKRGSEDMQVAWDAMPADLQELLAAQGFGKECAEVWDSAFFDEADLHSFADQLLRALRLPVDRGKVISFLVDLNLAAGRVATCLQKRRARTLPSVQSMLVERRDQAASASTDARHTAGAEVPKVCSTARVSWKSRGAKAQVLAERPDQRAVAEETERQRWNQRVCEVIIRNDLPVLMVASTSLDPDRALANCTGRARAKTLRKKVRTCLVIENWLLATFGVGWPAYASQVVDYIEDRAAEPCGKTVPATAISALRYFEKVGEVVCPMADSALLLSTVSRLEVQLATNSAPTKKAPLYFLSLLVAMELFVACVDFPLYYRAFAWYRLVKVWASLRSDDCMGLQPCHLKSIAGGIEFLLERTKTSGPGRRVRWLKGYVSSKASITGNGWLATGLIIWQGEGFAFDRDYFLPEPNVDFSGCRAKPSDWSSTSARSRALFRELRQVKFDGSTWDWDGVLPLVLHPQALLFWTDHSERNVLTSVAAFLNVSKADRDFLGRWSPDGSDDYLRTSRQIVHKVQELVAQGIRDSFVPGGLDLEDSLGDNGLYEYLLSKGLNEGTARECVKGFTVQRSNPPSDDDGCGPGLWEPMLGEVRSKVDVELEENLVSKVEETARTEAANSLAPLYFVSFTRKRKFARLHLISGCPLVPGVSVAAFEYLCTVDELPWNDFCKKCWPCGFDASEGAADEIMARAGLVPECKESSSSSGSSSLLHCAREETLPARLRHVVCKFGDVGNLLFYSLVLTAEEKSAALASASSDIRFHFDELQVNQDVQVAIYHGGFTSLRLFAALDEDATKLRECLRADFGLDPTTDLPTRRQVALVVAAWESGRAQVASEDHAKQEARSNHFPRPVGVTEHAAMRAAVESKLGTLRNYEVPSKPLIGQKLEQVEQNALRLEDFREVTSIDDGEVEYLAAAFDSGGALKVRRGSAGGSLPDGPEELRLRHKRIALAWAFVATKHCNRPWLRGGGPGGAGAQTYSAGGATVLIDVYRKLSDHVLGKEVAGLTVTASDSTVLLRPSWVQVLHYDSEVRKHAYESIRSGMQVTIMEAIEASCTDVRILQLHLLNPLTLEGNARAKGNKRLFDRDGGQGEEASSSHRQIIKPSRAVRQGPWPKGLGKGDGKKGKRGKGKLFSEIPRTGKAICFAFGKKECEGGCEMEHVCQQCLGNHPLCECPNKPKPRADTGGKGNPKVGEARKQPLRFLRQSPGKSQFSPKVAAEFSPSPPALSGLSAEGSALVSASSSAFSAGLFHLPAGARTGKSPVVSAATEQHPSLAAGVSSSSSVGLHDGKTFRMLYLFSGTKRKADVGWFLRVLCKLHKVTLLLQEFDLCNGEDLSMEEDWAKVLGLIESKGFDLVFSTPPCNDFSRARWANKRGPQPSRNKLHPWGYPWLKGWPKRKAELANLLFKRSVKACLAAHLAGARFLKEHPEDLSRVASGEPASTWQLPCTRQLAEDSDADTVALHQCRWPKVEKRKPTRLMGTVSNLRSIGHAGWPSFNKQGFYLGPLPRHCGHSHNTLIGRDLAGNFHTAPTAAYPPPMCSALADLFMQDFLLHTVVVRSAVTLTPTGGEQVQESVGKKQVPLKSAEEAESDLDEDGFTKPRFGSGLWGEGPPLSYVESGKLKHFSDGCGLCSPGRWEPERRQVVGSTLADEVRSGLLKVLHEKLNVKKVLYQLACNQFTASPFEEALLLEGIATLVSLLEKHGAAGACRRVTLGILGKLPRVPAVFDKKEHWRKYPEEGGVDARREYGSNLLIAPIGAIEKADASFRVIHDGTHKVQVNPRIRARDQHKCPGTGELKTVMRSSMKACKSVFGLTGDVKRAHRLPRVWQAEWGLQACKPSGDTVWLNEVGTFGMGPAAYHWARESGGMGRACLYLMQNRWFYQLLYADDFNWISSGAFAADDIVLAIFFLCILGVPMSWKKFHGGLQYEWVGYWSDLRHRRLGISEGRADWLARWMSKALVAGSVCIEEFKSVLGRMGFAMRDLETFRPFLGPLYAWSSAVPVRTFLPLPVMIRLILLYLKDRLKEGSRTAPCSCSQGLTKEHFRADAKAEGEDVRIGGWECLDSDDVGTARWFSEVITRENAPWVFEAGEPFRTIATLELLATLCCLVAFLRVPGPVNAEEPRALLTLGGSTDNLGNKFVVAKLQTTKYPLVCVLMEIAAMLHQAGEGLDQQWVPRLQNIEADQLTNGDFRGFDPALRVRVNIATQPWVVLNSMLKQGRALYSVIREGRIESSKRRLEKFAGPFVRSQKKSFRERGSGLSAAQRAAAALPRVFDQRFRHNFALTGSRGRSRSTAQQASADEVVGSLDTALFRGLVQHYEDFKQKQAVQKVRKLQSVAQGLPAASMRQQIVEAVRKHQVVLVAGDTGCGKSTQVPQFLMEAGFRNIVVTQPRRIAAVSLARRVSHERLQGSGSAIGHQIRFDSTQTKNTRILFVTEGILLRRLEADAEASEFDVVVVDEVHERHLVVDLLLGILREVVRSRRKNLKLVLMSATLQRDLFASFFGLVPEAIVEIPGRAFPVETEHIALPDEPQTLRTDVIKRGKRRSQFDCEPFIEVLRRIEKSAGDDERGDVLIFVPGAFEIEALVGAVAEFATRSRRWLPLPLHSQMPIEQQDKVFDLAPQGVRKVIVSTNIAETSVTIDGVRFVVDGGKMRGLDVDAASAVRHLSERWVSQASADQRKGRAGRTGPGRCFRLFSERLMGEMERYTPPEVHRAALEGPLLQVLALGFELHHFRLPESPRLEAAAAALQRLLLMRAILQLDWAALGTPAPSAPPEGACFVDIDGPVPVAGGWLSGFGVRGADSLLRDLGLLSSITPKYRLALTPMGRVLSRLPVDVGVGKMLLLSLVFSVQGASVILASAVGLHSPRVQKQGERCQGRWVHDHKLGDPFTTLQVYQAWLRERSRRQGGNDTQSRQWCREQGVDERTLFELNKLNVQLCELLKDGAGGADSSGCRVGAKLRQDRMERLEAAMARTGGDEEDATTNGDAFAISKEEREALKAELEELKQKENARQRRRLTFEEGEGALVEDERGLGYSMEDTNFHYSGDDDANKSGGEGNPNRELNRRKKRPKSGAKGQGKGKVRLPQNDGLTERMRRRNIEFELKYGSHSHTARALAPLSGRQEELLQLVVACSLYPNLGLPHENNRERSAAECVFHTRQVPFANLHPSSSLYPELSNCLGPHEGLMFGSILQTHMPFMTHVTRCPVLPVSLLCAAIVDVADDCRMLICDEWLQFSFEDPEEAICLLEDAALLRRAIHRALDQQIVDLFEADCDDDVFFEDLAGPDSAALPAAAPARLLRALWSSGVEAAQLRGKDLEDRALALWHRRAQCRWQTLMPNEYVAFREASGKGATTNAQTSGPFCWLRFGTVLDDLKPDSSLVSDHLAVAWQCPRCRHTFRFTRRDIGQHTSQCDGDGADGHTQPTTAEEVCGEGRGQPAANAAMARPSQETSADQPPAIGWRCDECGSTLPVGCSALDILRHRRSHGL</sequence>
<dbReference type="SMART" id="SM00487">
    <property type="entry name" value="DEXDc"/>
    <property type="match status" value="1"/>
</dbReference>
<dbReference type="Pfam" id="PF00270">
    <property type="entry name" value="DEAD"/>
    <property type="match status" value="1"/>
</dbReference>
<dbReference type="Gene3D" id="1.20.120.1080">
    <property type="match status" value="1"/>
</dbReference>
<dbReference type="FunFam" id="3.40.50.300:FF:000725">
    <property type="entry name" value="probable ATP-dependent RNA helicase DHX34"/>
    <property type="match status" value="1"/>
</dbReference>
<accession>A0A813LC84</accession>
<evidence type="ECO:0000256" key="5">
    <source>
        <dbReference type="SAM" id="Coils"/>
    </source>
</evidence>
<organism evidence="9 10">
    <name type="scientific">Polarella glacialis</name>
    <name type="common">Dinoflagellate</name>
    <dbReference type="NCBI Taxonomy" id="89957"/>
    <lineage>
        <taxon>Eukaryota</taxon>
        <taxon>Sar</taxon>
        <taxon>Alveolata</taxon>
        <taxon>Dinophyceae</taxon>
        <taxon>Suessiales</taxon>
        <taxon>Suessiaceae</taxon>
        <taxon>Polarella</taxon>
    </lineage>
</organism>
<evidence type="ECO:0000313" key="9">
    <source>
        <dbReference type="EMBL" id="CAE8721092.1"/>
    </source>
</evidence>
<feature type="region of interest" description="Disordered" evidence="6">
    <location>
        <begin position="4004"/>
        <end position="4050"/>
    </location>
</feature>
<dbReference type="InterPro" id="IPR001650">
    <property type="entry name" value="Helicase_C-like"/>
</dbReference>
<dbReference type="SUPFAM" id="SSF52540">
    <property type="entry name" value="P-loop containing nucleoside triphosphate hydrolases"/>
    <property type="match status" value="1"/>
</dbReference>